<proteinExistence type="predicted"/>
<dbReference type="Proteomes" id="UP000647860">
    <property type="component" value="Unassembled WGS sequence"/>
</dbReference>
<protein>
    <submittedName>
        <fullName evidence="1">Uncharacterized protein</fullName>
    </submittedName>
</protein>
<dbReference type="EMBL" id="BOPA01000042">
    <property type="protein sequence ID" value="GIJ18494.1"/>
    <property type="molecule type" value="Genomic_DNA"/>
</dbReference>
<evidence type="ECO:0000313" key="2">
    <source>
        <dbReference type="Proteomes" id="UP000647860"/>
    </source>
</evidence>
<comment type="caution">
    <text evidence="1">The sequence shown here is derived from an EMBL/GenBank/DDBJ whole genome shotgun (WGS) entry which is preliminary data.</text>
</comment>
<evidence type="ECO:0000313" key="1">
    <source>
        <dbReference type="EMBL" id="GIJ18494.1"/>
    </source>
</evidence>
<reference evidence="1 2" key="1">
    <citation type="submission" date="2021-01" db="EMBL/GenBank/DDBJ databases">
        <title>Whole genome shotgun sequence of Verrucosispora gifhornensis NBRC 16317.</title>
        <authorList>
            <person name="Komaki H."/>
            <person name="Tamura T."/>
        </authorList>
    </citation>
    <scope>NUCLEOTIDE SEQUENCE [LARGE SCALE GENOMIC DNA]</scope>
    <source>
        <strain evidence="1 2">NBRC 16317</strain>
    </source>
</reference>
<organism evidence="1 2">
    <name type="scientific">Micromonospora gifhornensis</name>
    <dbReference type="NCBI Taxonomy" id="84594"/>
    <lineage>
        <taxon>Bacteria</taxon>
        <taxon>Bacillati</taxon>
        <taxon>Actinomycetota</taxon>
        <taxon>Actinomycetes</taxon>
        <taxon>Micromonosporales</taxon>
        <taxon>Micromonosporaceae</taxon>
        <taxon>Micromonospora</taxon>
    </lineage>
</organism>
<accession>A0ABQ4IKQ9</accession>
<gene>
    <name evidence="1" type="ORF">Vgi01_51780</name>
</gene>
<sequence length="88" mass="9702">MTSPTTFDLGAWLLKCNPAMWDLPRFIGDGNHTIRSWTVSRYRERFTAGQPVLFWVTGPTGAFPTPGLWGAGVVTAHLRPLEITTVTG</sequence>
<dbReference type="SUPFAM" id="SSF88697">
    <property type="entry name" value="PUA domain-like"/>
    <property type="match status" value="1"/>
</dbReference>
<dbReference type="InterPro" id="IPR015947">
    <property type="entry name" value="PUA-like_sf"/>
</dbReference>
<keyword evidence="2" id="KW-1185">Reference proteome</keyword>
<name>A0ABQ4IKQ9_9ACTN</name>